<accession>A0ABD6EZ76</accession>
<evidence type="ECO:0000256" key="3">
    <source>
        <dbReference type="ARBA" id="ARBA00022525"/>
    </source>
</evidence>
<proteinExistence type="inferred from homology"/>
<reference evidence="6 7" key="1">
    <citation type="submission" date="2024-08" db="EMBL/GenBank/DDBJ databases">
        <title>Gnathostoma spinigerum genome.</title>
        <authorList>
            <person name="Gonzalez-Bertolin B."/>
            <person name="Monzon S."/>
            <person name="Zaballos A."/>
            <person name="Jimenez P."/>
            <person name="Dekumyoy P."/>
            <person name="Varona S."/>
            <person name="Cuesta I."/>
            <person name="Sumanam S."/>
            <person name="Adisakwattana P."/>
            <person name="Gasser R.B."/>
            <person name="Hernandez-Gonzalez A."/>
            <person name="Young N.D."/>
            <person name="Perteguer M.J."/>
        </authorList>
    </citation>
    <scope>NUCLEOTIDE SEQUENCE [LARGE SCALE GENOMIC DNA]</scope>
    <source>
        <strain evidence="6">AL3</strain>
        <tissue evidence="6">Liver</tissue>
    </source>
</reference>
<dbReference type="GO" id="GO:0005576">
    <property type="term" value="C:extracellular region"/>
    <property type="evidence" value="ECO:0007669"/>
    <property type="project" value="UniProtKB-SubCell"/>
</dbReference>
<dbReference type="PANTHER" id="PTHR21700">
    <property type="entry name" value="TRANSTHYRETIN-LIKE FAMILY PROTEIN-RELATED"/>
    <property type="match status" value="1"/>
</dbReference>
<evidence type="ECO:0000256" key="4">
    <source>
        <dbReference type="ARBA" id="ARBA00022729"/>
    </source>
</evidence>
<evidence type="ECO:0000256" key="2">
    <source>
        <dbReference type="ARBA" id="ARBA00010112"/>
    </source>
</evidence>
<evidence type="ECO:0000313" key="7">
    <source>
        <dbReference type="Proteomes" id="UP001608902"/>
    </source>
</evidence>
<gene>
    <name evidence="6" type="ORF">AB6A40_008746</name>
</gene>
<dbReference type="InterPro" id="IPR038479">
    <property type="entry name" value="Transthyretin-like_sf"/>
</dbReference>
<comment type="caution">
    <text evidence="6">The sequence shown here is derived from an EMBL/GenBank/DDBJ whole genome shotgun (WGS) entry which is preliminary data.</text>
</comment>
<dbReference type="Proteomes" id="UP001608902">
    <property type="component" value="Unassembled WGS sequence"/>
</dbReference>
<protein>
    <submittedName>
        <fullName evidence="6">Uncharacterized protein</fullName>
    </submittedName>
</protein>
<keyword evidence="4 5" id="KW-0732">Signal</keyword>
<keyword evidence="7" id="KW-1185">Reference proteome</keyword>
<dbReference type="EMBL" id="JBGFUD010008367">
    <property type="protein sequence ID" value="MFH4982037.1"/>
    <property type="molecule type" value="Genomic_DNA"/>
</dbReference>
<evidence type="ECO:0000256" key="5">
    <source>
        <dbReference type="SAM" id="SignalP"/>
    </source>
</evidence>
<dbReference type="Pfam" id="PF01060">
    <property type="entry name" value="TTR-52"/>
    <property type="match status" value="1"/>
</dbReference>
<comment type="similarity">
    <text evidence="2">Belongs to the nematode transthyretin-like family.</text>
</comment>
<organism evidence="6 7">
    <name type="scientific">Gnathostoma spinigerum</name>
    <dbReference type="NCBI Taxonomy" id="75299"/>
    <lineage>
        <taxon>Eukaryota</taxon>
        <taxon>Metazoa</taxon>
        <taxon>Ecdysozoa</taxon>
        <taxon>Nematoda</taxon>
        <taxon>Chromadorea</taxon>
        <taxon>Rhabditida</taxon>
        <taxon>Spirurina</taxon>
        <taxon>Gnathostomatomorpha</taxon>
        <taxon>Gnathostomatoidea</taxon>
        <taxon>Gnathostomatidae</taxon>
        <taxon>Gnathostoma</taxon>
    </lineage>
</organism>
<comment type="subcellular location">
    <subcellularLocation>
        <location evidence="1">Secreted</location>
    </subcellularLocation>
</comment>
<dbReference type="PANTHER" id="PTHR21700:SF30">
    <property type="entry name" value="TRANSTHYRETIN-LIKE FAMILY PROTEIN"/>
    <property type="match status" value="1"/>
</dbReference>
<name>A0ABD6EZ76_9BILA</name>
<evidence type="ECO:0000313" key="6">
    <source>
        <dbReference type="EMBL" id="MFH4982037.1"/>
    </source>
</evidence>
<keyword evidence="3" id="KW-0964">Secreted</keyword>
<dbReference type="AlphaFoldDB" id="A0ABD6EZ76"/>
<evidence type="ECO:0000256" key="1">
    <source>
        <dbReference type="ARBA" id="ARBA00004613"/>
    </source>
</evidence>
<feature type="signal peptide" evidence="5">
    <location>
        <begin position="1"/>
        <end position="18"/>
    </location>
</feature>
<sequence length="132" mass="15177">MGLYFYLLFSLFCSVGYARIQRITVTGQLACNNRAVQNVRVELRDHDRFDPDDSLAITHSGKNGEFTVSGMDDERYDIGPYIRIMHNCMNHGIDPRCTVIDNYEIPTEFINKVYDMKIVSLNIEQGRTVECS</sequence>
<dbReference type="InterPro" id="IPR001534">
    <property type="entry name" value="Transthyretin-like"/>
</dbReference>
<dbReference type="Gene3D" id="2.60.40.3330">
    <property type="match status" value="1"/>
</dbReference>
<feature type="chain" id="PRO_5044759752" evidence="5">
    <location>
        <begin position="19"/>
        <end position="132"/>
    </location>
</feature>